<evidence type="ECO:0000313" key="6">
    <source>
        <dbReference type="Proteomes" id="UP000054785"/>
    </source>
</evidence>
<evidence type="ECO:0000256" key="3">
    <source>
        <dbReference type="ARBA" id="ARBA00023004"/>
    </source>
</evidence>
<sequence length="116" mass="12979">MAWIKATTLAHLENEPRYTTVLDGQKVLIALHEGKIYAMQSQCPHFKLPLTNGVIENNTITCPFHKSEFCLDSGEVKCWSPWPKIASGLLGKLSKPKNLKLYPTRIEAGEVLVEMA</sequence>
<keyword evidence="6" id="KW-1185">Reference proteome</keyword>
<reference evidence="5 6" key="1">
    <citation type="submission" date="2015-11" db="EMBL/GenBank/DDBJ databases">
        <title>Genomic analysis of 38 Legionella species identifies large and diverse effector repertoires.</title>
        <authorList>
            <person name="Burstein D."/>
            <person name="Amaro F."/>
            <person name="Zusman T."/>
            <person name="Lifshitz Z."/>
            <person name="Cohen O."/>
            <person name="Gilbert J.A."/>
            <person name="Pupko T."/>
            <person name="Shuman H.A."/>
            <person name="Segal G."/>
        </authorList>
    </citation>
    <scope>NUCLEOTIDE SEQUENCE [LARGE SCALE GENOMIC DNA]</scope>
    <source>
        <strain evidence="5 6">ATCC 49504</strain>
    </source>
</reference>
<dbReference type="SUPFAM" id="SSF50022">
    <property type="entry name" value="ISP domain"/>
    <property type="match status" value="1"/>
</dbReference>
<dbReference type="Proteomes" id="UP000054785">
    <property type="component" value="Unassembled WGS sequence"/>
</dbReference>
<name>A0A0W0U5V0_9GAMM</name>
<gene>
    <name evidence="5" type="primary">ndoA</name>
    <name evidence="5" type="ORF">Lgee_0540</name>
</gene>
<dbReference type="InterPro" id="IPR036922">
    <property type="entry name" value="Rieske_2Fe-2S_sf"/>
</dbReference>
<dbReference type="OrthoDB" id="9800167at2"/>
<dbReference type="EMBL" id="LNYC01000012">
    <property type="protein sequence ID" value="KTD03189.1"/>
    <property type="molecule type" value="Genomic_DNA"/>
</dbReference>
<dbReference type="CDD" id="cd03467">
    <property type="entry name" value="Rieske"/>
    <property type="match status" value="1"/>
</dbReference>
<evidence type="ECO:0000256" key="4">
    <source>
        <dbReference type="ARBA" id="ARBA00023014"/>
    </source>
</evidence>
<dbReference type="STRING" id="45065.Lgee_0540"/>
<dbReference type="AlphaFoldDB" id="A0A0W0U5V0"/>
<keyword evidence="5" id="KW-0223">Dioxygenase</keyword>
<comment type="caution">
    <text evidence="5">The sequence shown here is derived from an EMBL/GenBank/DDBJ whole genome shotgun (WGS) entry which is preliminary data.</text>
</comment>
<evidence type="ECO:0000313" key="5">
    <source>
        <dbReference type="EMBL" id="KTD03189.1"/>
    </source>
</evidence>
<proteinExistence type="predicted"/>
<keyword evidence="4" id="KW-0411">Iron-sulfur</keyword>
<dbReference type="InterPro" id="IPR017941">
    <property type="entry name" value="Rieske_2Fe-2S"/>
</dbReference>
<dbReference type="GO" id="GO:0051213">
    <property type="term" value="F:dioxygenase activity"/>
    <property type="evidence" value="ECO:0007669"/>
    <property type="project" value="UniProtKB-KW"/>
</dbReference>
<keyword evidence="2" id="KW-0479">Metal-binding</keyword>
<dbReference type="Gene3D" id="2.102.10.10">
    <property type="entry name" value="Rieske [2Fe-2S] iron-sulphur domain"/>
    <property type="match status" value="1"/>
</dbReference>
<dbReference type="PANTHER" id="PTHR21496:SF23">
    <property type="entry name" value="3-PHENYLPROPIONATE_CINNAMIC ACID DIOXYGENASE FERREDOXIN SUBUNIT"/>
    <property type="match status" value="1"/>
</dbReference>
<keyword evidence="1" id="KW-0001">2Fe-2S</keyword>
<dbReference type="Pfam" id="PF00355">
    <property type="entry name" value="Rieske"/>
    <property type="match status" value="1"/>
</dbReference>
<evidence type="ECO:0000256" key="2">
    <source>
        <dbReference type="ARBA" id="ARBA00022723"/>
    </source>
</evidence>
<dbReference type="PANTHER" id="PTHR21496">
    <property type="entry name" value="FERREDOXIN-RELATED"/>
    <property type="match status" value="1"/>
</dbReference>
<dbReference type="GO" id="GO:0046872">
    <property type="term" value="F:metal ion binding"/>
    <property type="evidence" value="ECO:0007669"/>
    <property type="project" value="UniProtKB-KW"/>
</dbReference>
<protein>
    <submittedName>
        <fullName evidence="5">Naphthalene 1,2-dioxygenase system ferredoxin subunit</fullName>
    </submittedName>
</protein>
<keyword evidence="3" id="KW-0408">Iron</keyword>
<dbReference type="PATRIC" id="fig|45065.4.peg.578"/>
<dbReference type="GO" id="GO:0051537">
    <property type="term" value="F:2 iron, 2 sulfur cluster binding"/>
    <property type="evidence" value="ECO:0007669"/>
    <property type="project" value="UniProtKB-KW"/>
</dbReference>
<dbReference type="RefSeq" id="WP_028386198.1">
    <property type="nucleotide sequence ID" value="NZ_CAAAHN010000012.1"/>
</dbReference>
<keyword evidence="5" id="KW-0560">Oxidoreductase</keyword>
<accession>A0A0W0U5V0</accession>
<dbReference type="PROSITE" id="PS51296">
    <property type="entry name" value="RIESKE"/>
    <property type="match status" value="1"/>
</dbReference>
<evidence type="ECO:0000256" key="1">
    <source>
        <dbReference type="ARBA" id="ARBA00022714"/>
    </source>
</evidence>
<organism evidence="5 6">
    <name type="scientific">Legionella geestiana</name>
    <dbReference type="NCBI Taxonomy" id="45065"/>
    <lineage>
        <taxon>Bacteria</taxon>
        <taxon>Pseudomonadati</taxon>
        <taxon>Pseudomonadota</taxon>
        <taxon>Gammaproteobacteria</taxon>
        <taxon>Legionellales</taxon>
        <taxon>Legionellaceae</taxon>
        <taxon>Legionella</taxon>
    </lineage>
</organism>